<comment type="caution">
    <text evidence="2">The sequence shown here is derived from an EMBL/GenBank/DDBJ whole genome shotgun (WGS) entry which is preliminary data.</text>
</comment>
<feature type="region of interest" description="Disordered" evidence="1">
    <location>
        <begin position="105"/>
        <end position="128"/>
    </location>
</feature>
<feature type="region of interest" description="Disordered" evidence="1">
    <location>
        <begin position="168"/>
        <end position="228"/>
    </location>
</feature>
<proteinExistence type="predicted"/>
<gene>
    <name evidence="2" type="ORF">E1301_Tti019762</name>
</gene>
<evidence type="ECO:0000256" key="1">
    <source>
        <dbReference type="SAM" id="MobiDB-lite"/>
    </source>
</evidence>
<accession>A0A5A9PHP4</accession>
<dbReference type="AlphaFoldDB" id="A0A5A9PHP4"/>
<evidence type="ECO:0000313" key="3">
    <source>
        <dbReference type="Proteomes" id="UP000324632"/>
    </source>
</evidence>
<sequence>MERTETAAAAAASLLTQHITYPLRVKSAKDKKTYKHHHLMTNPEILMADYFHKGDKSTITNLLLYTKNCSIWLTVICKYYKKGNEATLNSVQTHFNSLKALVESEKQAKTEDSHAETKSSGAELEEEEELILDCDTQLEETVPTGVPWRLHQQHMSENVHPVNLYPHHEQQQPRFRPSHPHYPVPNHRQQHQDHVPPHQQRRKEPLLIKAPRTEQMSTPQPNPHRSERREQLNYAAALKGQKDTESTNLREMQEQDPYPITPLTMVLLVVINIHGGDRLPKKLFYQSNIEDDKGSGRWRFHVKFTVISRGIQHVIT</sequence>
<evidence type="ECO:0000313" key="2">
    <source>
        <dbReference type="EMBL" id="KAA0721338.1"/>
    </source>
</evidence>
<name>A0A5A9PHP4_9TELE</name>
<dbReference type="Proteomes" id="UP000324632">
    <property type="component" value="Chromosome 5"/>
</dbReference>
<feature type="compositionally biased region" description="Basic and acidic residues" evidence="1">
    <location>
        <begin position="190"/>
        <end position="206"/>
    </location>
</feature>
<dbReference type="EMBL" id="SOYY01000005">
    <property type="protein sequence ID" value="KAA0721338.1"/>
    <property type="molecule type" value="Genomic_DNA"/>
</dbReference>
<keyword evidence="3" id="KW-1185">Reference proteome</keyword>
<feature type="compositionally biased region" description="Basic and acidic residues" evidence="1">
    <location>
        <begin position="105"/>
        <end position="117"/>
    </location>
</feature>
<protein>
    <submittedName>
        <fullName evidence="2">Uncharacterized protein</fullName>
    </submittedName>
</protein>
<reference evidence="2 3" key="1">
    <citation type="journal article" date="2019" name="Mol. Ecol. Resour.">
        <title>Chromosome-level genome assembly of Triplophysa tibetana, a fish adapted to the harsh high-altitude environment of the Tibetan Plateau.</title>
        <authorList>
            <person name="Yang X."/>
            <person name="Liu H."/>
            <person name="Ma Z."/>
            <person name="Zou Y."/>
            <person name="Zou M."/>
            <person name="Mao Y."/>
            <person name="Li X."/>
            <person name="Wang H."/>
            <person name="Chen T."/>
            <person name="Wang W."/>
            <person name="Yang R."/>
        </authorList>
    </citation>
    <scope>NUCLEOTIDE SEQUENCE [LARGE SCALE GENOMIC DNA]</scope>
    <source>
        <strain evidence="2">TTIB1903HZAU</strain>
        <tissue evidence="2">Muscle</tissue>
    </source>
</reference>
<organism evidence="2 3">
    <name type="scientific">Triplophysa tibetana</name>
    <dbReference type="NCBI Taxonomy" id="1572043"/>
    <lineage>
        <taxon>Eukaryota</taxon>
        <taxon>Metazoa</taxon>
        <taxon>Chordata</taxon>
        <taxon>Craniata</taxon>
        <taxon>Vertebrata</taxon>
        <taxon>Euteleostomi</taxon>
        <taxon>Actinopterygii</taxon>
        <taxon>Neopterygii</taxon>
        <taxon>Teleostei</taxon>
        <taxon>Ostariophysi</taxon>
        <taxon>Cypriniformes</taxon>
        <taxon>Nemacheilidae</taxon>
        <taxon>Triplophysa</taxon>
    </lineage>
</organism>